<protein>
    <recommendedName>
        <fullName evidence="1">SAF domain-containing protein</fullName>
    </recommendedName>
</protein>
<dbReference type="SMART" id="SM00858">
    <property type="entry name" value="SAF"/>
    <property type="match status" value="1"/>
</dbReference>
<gene>
    <name evidence="2" type="ORF">G7070_07610</name>
</gene>
<name>A0A6G7YAS7_9ACTN</name>
<organism evidence="2 3">
    <name type="scientific">Propioniciclava coleopterorum</name>
    <dbReference type="NCBI Taxonomy" id="2714937"/>
    <lineage>
        <taxon>Bacteria</taxon>
        <taxon>Bacillati</taxon>
        <taxon>Actinomycetota</taxon>
        <taxon>Actinomycetes</taxon>
        <taxon>Propionibacteriales</taxon>
        <taxon>Propionibacteriaceae</taxon>
        <taxon>Propioniciclava</taxon>
    </lineage>
</organism>
<evidence type="ECO:0000313" key="2">
    <source>
        <dbReference type="EMBL" id="QIK73870.1"/>
    </source>
</evidence>
<evidence type="ECO:0000313" key="3">
    <source>
        <dbReference type="Proteomes" id="UP000501058"/>
    </source>
</evidence>
<feature type="domain" description="SAF" evidence="1">
    <location>
        <begin position="26"/>
        <end position="89"/>
    </location>
</feature>
<proteinExistence type="predicted"/>
<evidence type="ECO:0000259" key="1">
    <source>
        <dbReference type="SMART" id="SM00858"/>
    </source>
</evidence>
<dbReference type="CDD" id="cd11614">
    <property type="entry name" value="SAF_CpaB_FlgA_like"/>
    <property type="match status" value="1"/>
</dbReference>
<dbReference type="KEGG" id="prv:G7070_07610"/>
<accession>A0A6G7YAS7</accession>
<sequence>MLVSVATIVLGSLGGLWLWTAAGHTTEVLAVRTLVHRGEVIDRDDLMTVRVSLDPAVQTVAATQADAVAGQRAALDLAPGGLLTPSDFATSVLPARGTSVVGVGLAPGMLPAEPIAPGDAVRVVQTPGAQGEVADAPVTVSATVVGVHPSETGDQTIVDVVVPAEAAADLAARAATGKVALVLDSRER</sequence>
<dbReference type="Proteomes" id="UP000501058">
    <property type="component" value="Chromosome"/>
</dbReference>
<dbReference type="Pfam" id="PF08666">
    <property type="entry name" value="SAF"/>
    <property type="match status" value="1"/>
</dbReference>
<dbReference type="InterPro" id="IPR013974">
    <property type="entry name" value="SAF"/>
</dbReference>
<dbReference type="AlphaFoldDB" id="A0A6G7YAS7"/>
<keyword evidence="3" id="KW-1185">Reference proteome</keyword>
<dbReference type="EMBL" id="CP049865">
    <property type="protein sequence ID" value="QIK73870.1"/>
    <property type="molecule type" value="Genomic_DNA"/>
</dbReference>
<reference evidence="2 3" key="1">
    <citation type="submission" date="2020-03" db="EMBL/GenBank/DDBJ databases">
        <title>Propioniciclava sp. nov., isolated from Hydrophilus acuminatus.</title>
        <authorList>
            <person name="Hyun D.-W."/>
            <person name="Bae J.-W."/>
        </authorList>
    </citation>
    <scope>NUCLEOTIDE SEQUENCE [LARGE SCALE GENOMIC DNA]</scope>
    <source>
        <strain evidence="2 3">HDW11</strain>
    </source>
</reference>